<sequence length="550" mass="59890">MLLSGSNQVLSTYNYSDYGRRDKKSNPFVSSSDEYGYRSEAHNSDETQYLRARYYDTVTELFISADGYCGDWQDPLSQNRYNYGRNNPNKYFDPTGFKSIVPIIKGIINSPTESKKKPINKGTVNHRTEPHTKGGTSNGGGGSASSGSDAGRNTGSSSSNNIAEMLRKAAEETAKRIAEEAKKAAEVIRKQAEEKRGKITTGVQESISALAKKQEEKRKVDAIMASIQGPRFNVDFLNKVGSLYNRFSGWCSERGKEIKEVGDNFKKGGKELGDQLNEALLGGLQNVSDSVVATSKAISNMTWKDWTKAAISVSAGAVTFAAFFVPGGGVVGAVVNGFIAGGMAGAAGSIAGDSFEVVDAVVTKNQDELFDKYGVKDWSELGNRVLDQAGTSMVKGAIFGSLAAGTQEYIGAKLSPNQENSTIKGEILNGRWENVDESMSEASRSYQKQITGQEGKAWVQNGVKFDGIKDGILIDAKGKYSQFINKNTGKFYDWFTGKKGLLDEANRQIKAANGTKIQWYFAEQDTLEVVQDLFIDQGIVEIEFIYQAPK</sequence>
<evidence type="ECO:0000313" key="6">
    <source>
        <dbReference type="Proteomes" id="UP000433575"/>
    </source>
</evidence>
<reference evidence="6 7" key="1">
    <citation type="journal article" date="2019" name="Nat. Med.">
        <title>A library of human gut bacterial isolates paired with longitudinal multiomics data enables mechanistic microbiome research.</title>
        <authorList>
            <person name="Poyet M."/>
            <person name="Groussin M."/>
            <person name="Gibbons S.M."/>
            <person name="Avila-Pacheco J."/>
            <person name="Jiang X."/>
            <person name="Kearney S.M."/>
            <person name="Perrotta A.R."/>
            <person name="Berdy B."/>
            <person name="Zhao S."/>
            <person name="Lieberman T.D."/>
            <person name="Swanson P.K."/>
            <person name="Smith M."/>
            <person name="Roesemann S."/>
            <person name="Alexander J.E."/>
            <person name="Rich S.A."/>
            <person name="Livny J."/>
            <person name="Vlamakis H."/>
            <person name="Clish C."/>
            <person name="Bullock K."/>
            <person name="Deik A."/>
            <person name="Scott J."/>
            <person name="Pierce K.A."/>
            <person name="Xavier R.J."/>
            <person name="Alm E.J."/>
        </authorList>
    </citation>
    <scope>NUCLEOTIDE SEQUENCE [LARGE SCALE GENOMIC DNA]</scope>
    <source>
        <strain evidence="4 6">BIOML-A4</strain>
        <strain evidence="5 7">BIOML-A5</strain>
    </source>
</reference>
<gene>
    <name evidence="5" type="ORF">GKD88_00225</name>
    <name evidence="4" type="ORF">GKE08_00220</name>
</gene>
<evidence type="ECO:0000313" key="7">
    <source>
        <dbReference type="Proteomes" id="UP000480929"/>
    </source>
</evidence>
<feature type="domain" description="Tox-REase-5" evidence="3">
    <location>
        <begin position="444"/>
        <end position="523"/>
    </location>
</feature>
<proteinExistence type="predicted"/>
<dbReference type="InterPro" id="IPR022385">
    <property type="entry name" value="Rhs_assc_core"/>
</dbReference>
<dbReference type="CDD" id="cd22249">
    <property type="entry name" value="UDM1_RNF168_RNF169-like"/>
    <property type="match status" value="1"/>
</dbReference>
<evidence type="ECO:0000313" key="5">
    <source>
        <dbReference type="EMBL" id="MSC31553.1"/>
    </source>
</evidence>
<evidence type="ECO:0000313" key="4">
    <source>
        <dbReference type="EMBL" id="MSA87758.1"/>
    </source>
</evidence>
<protein>
    <recommendedName>
        <fullName evidence="3">Tox-REase-5 domain-containing protein</fullName>
    </recommendedName>
</protein>
<dbReference type="Proteomes" id="UP000480929">
    <property type="component" value="Unassembled WGS sequence"/>
</dbReference>
<dbReference type="Pfam" id="PF15648">
    <property type="entry name" value="Tox-REase-5"/>
    <property type="match status" value="1"/>
</dbReference>
<dbReference type="AlphaFoldDB" id="A0A6N7S2K3"/>
<accession>A0A6N7S2K3</accession>
<evidence type="ECO:0000256" key="2">
    <source>
        <dbReference type="SAM" id="MobiDB-lite"/>
    </source>
</evidence>
<dbReference type="InterPro" id="IPR028904">
    <property type="entry name" value="Tox-REase-5_dom"/>
</dbReference>
<feature type="region of interest" description="Disordered" evidence="2">
    <location>
        <begin position="111"/>
        <end position="160"/>
    </location>
</feature>
<dbReference type="NCBIfam" id="TIGR03696">
    <property type="entry name" value="Rhs_assc_core"/>
    <property type="match status" value="1"/>
</dbReference>
<dbReference type="EMBL" id="WKPI01000001">
    <property type="protein sequence ID" value="MSC31553.1"/>
    <property type="molecule type" value="Genomic_DNA"/>
</dbReference>
<evidence type="ECO:0000259" key="3">
    <source>
        <dbReference type="Pfam" id="PF15648"/>
    </source>
</evidence>
<dbReference type="OrthoDB" id="41445at2"/>
<dbReference type="Proteomes" id="UP000433575">
    <property type="component" value="Unassembled WGS sequence"/>
</dbReference>
<organism evidence="4 6">
    <name type="scientific">Holdemania massiliensis</name>
    <dbReference type="NCBI Taxonomy" id="1468449"/>
    <lineage>
        <taxon>Bacteria</taxon>
        <taxon>Bacillati</taxon>
        <taxon>Bacillota</taxon>
        <taxon>Erysipelotrichia</taxon>
        <taxon>Erysipelotrichales</taxon>
        <taxon>Erysipelotrichaceae</taxon>
        <taxon>Holdemania</taxon>
    </lineage>
</organism>
<dbReference type="EMBL" id="WKPJ01000001">
    <property type="protein sequence ID" value="MSA87758.1"/>
    <property type="molecule type" value="Genomic_DNA"/>
</dbReference>
<evidence type="ECO:0000256" key="1">
    <source>
        <dbReference type="SAM" id="Coils"/>
    </source>
</evidence>
<keyword evidence="7" id="KW-1185">Reference proteome</keyword>
<name>A0A6N7S2K3_9FIRM</name>
<feature type="coiled-coil region" evidence="1">
    <location>
        <begin position="163"/>
        <end position="198"/>
    </location>
</feature>
<keyword evidence="1" id="KW-0175">Coiled coil</keyword>
<comment type="caution">
    <text evidence="4">The sequence shown here is derived from an EMBL/GenBank/DDBJ whole genome shotgun (WGS) entry which is preliminary data.</text>
</comment>
<dbReference type="RefSeq" id="WP_154237470.1">
    <property type="nucleotide sequence ID" value="NZ_WKPI01000001.1"/>
</dbReference>
<dbReference type="Gene3D" id="2.180.10.10">
    <property type="entry name" value="RHS repeat-associated core"/>
    <property type="match status" value="1"/>
</dbReference>